<dbReference type="PANTHER" id="PTHR34580">
    <property type="match status" value="1"/>
</dbReference>
<reference evidence="2 3" key="1">
    <citation type="submission" date="2019-07" db="EMBL/GenBank/DDBJ databases">
        <title>Complete Genome Sequence of Leptotrichia goodfellowii Strain JCM 16774.</title>
        <authorList>
            <person name="Watanabe S."/>
            <person name="Cui L."/>
        </authorList>
    </citation>
    <scope>NUCLEOTIDE SEQUENCE [LARGE SCALE GENOMIC DNA]</scope>
    <source>
        <strain evidence="2 3">JCM16774</strain>
    </source>
</reference>
<dbReference type="InterPro" id="IPR036388">
    <property type="entry name" value="WH-like_DNA-bd_sf"/>
</dbReference>
<evidence type="ECO:0000313" key="2">
    <source>
        <dbReference type="EMBL" id="BBM36507.1"/>
    </source>
</evidence>
<dbReference type="InterPro" id="IPR051534">
    <property type="entry name" value="CBASS_pafABC_assoc_protein"/>
</dbReference>
<dbReference type="STRING" id="714315.GCA_000516535_01448"/>
<dbReference type="Proteomes" id="UP000321606">
    <property type="component" value="Chromosome"/>
</dbReference>
<evidence type="ECO:0000259" key="1">
    <source>
        <dbReference type="Pfam" id="PF08279"/>
    </source>
</evidence>
<feature type="domain" description="Helix-turn-helix type 11" evidence="1">
    <location>
        <begin position="14"/>
        <end position="61"/>
    </location>
</feature>
<proteinExistence type="predicted"/>
<dbReference type="EMBL" id="AP019822">
    <property type="protein sequence ID" value="BBM36507.1"/>
    <property type="molecule type" value="Genomic_DNA"/>
</dbReference>
<dbReference type="InterPro" id="IPR013196">
    <property type="entry name" value="HTH_11"/>
</dbReference>
<dbReference type="AlphaFoldDB" id="A0A510JBE2"/>
<dbReference type="Pfam" id="PF08279">
    <property type="entry name" value="HTH_11"/>
    <property type="match status" value="1"/>
</dbReference>
<gene>
    <name evidence="2" type="ORF">JCM16774_1439</name>
</gene>
<protein>
    <submittedName>
        <fullName evidence="2">HTH domain protein</fullName>
    </submittedName>
</protein>
<dbReference type="OrthoDB" id="86031at2"/>
<dbReference type="PROSITE" id="PS52050">
    <property type="entry name" value="WYL"/>
    <property type="match status" value="1"/>
</dbReference>
<dbReference type="PANTHER" id="PTHR34580:SF1">
    <property type="entry name" value="PROTEIN PAFC"/>
    <property type="match status" value="1"/>
</dbReference>
<name>A0A510JBE2_9FUSO</name>
<sequence length="347" mass="41131">MSDKRKDSTEKSIRILKILKRLSKGEIINIEKVSNEYNVHRKTVQRDIESLRAYFLEENSSEIKYSKTKKGYYLINNDQNNFTNEETLAISKIILESRAFNKTELEKLLKKLIKQATNEDRKIIEDIIKNEEFNYSPLQHGKNLLSIIWDLSQYIVNKELINIKYTTKDGVQKNYEAKSLSIMFSEYYFYLITYVNGKEEYPAILRIDRISEIKRKNQKFLLPYNERFEDGKSRKYVSFMHSGPVNIEVEKESDEEKLKNLAIKFIEEMSGEKLNERKVKIERQYVMSGEDEKGKSRKYIIDILLGIKNKENDGIVDKYIIIEDKTFTGVHGDQINKYREYLAKEKK</sequence>
<dbReference type="KEGG" id="lgo:JCM16774_1439"/>
<organism evidence="2 3">
    <name type="scientific">Pseudoleptotrichia goodfellowii</name>
    <dbReference type="NCBI Taxonomy" id="157692"/>
    <lineage>
        <taxon>Bacteria</taxon>
        <taxon>Fusobacteriati</taxon>
        <taxon>Fusobacteriota</taxon>
        <taxon>Fusobacteriia</taxon>
        <taxon>Fusobacteriales</taxon>
        <taxon>Leptotrichiaceae</taxon>
        <taxon>Pseudoleptotrichia</taxon>
    </lineage>
</organism>
<dbReference type="Gene3D" id="1.10.10.10">
    <property type="entry name" value="Winged helix-like DNA-binding domain superfamily/Winged helix DNA-binding domain"/>
    <property type="match status" value="1"/>
</dbReference>
<evidence type="ECO:0000313" key="3">
    <source>
        <dbReference type="Proteomes" id="UP000321606"/>
    </source>
</evidence>
<dbReference type="RefSeq" id="WP_146966515.1">
    <property type="nucleotide sequence ID" value="NZ_AP019822.1"/>
</dbReference>
<accession>A0A510JBE2</accession>